<proteinExistence type="predicted"/>
<dbReference type="AlphaFoldDB" id="A0A0P1G918"/>
<gene>
    <name evidence="1" type="ORF">TRN7648_01741</name>
</gene>
<dbReference type="EMBL" id="CYSE01000003">
    <property type="protein sequence ID" value="CUH78002.1"/>
    <property type="molecule type" value="Genomic_DNA"/>
</dbReference>
<name>A0A0P1G918_9RHOB</name>
<protein>
    <recommendedName>
        <fullName evidence="3">Lipoprotein</fullName>
    </recommendedName>
</protein>
<organism evidence="1 2">
    <name type="scientific">Tropicibacter naphthalenivorans</name>
    <dbReference type="NCBI Taxonomy" id="441103"/>
    <lineage>
        <taxon>Bacteria</taxon>
        <taxon>Pseudomonadati</taxon>
        <taxon>Pseudomonadota</taxon>
        <taxon>Alphaproteobacteria</taxon>
        <taxon>Rhodobacterales</taxon>
        <taxon>Roseobacteraceae</taxon>
        <taxon>Tropicibacter</taxon>
    </lineage>
</organism>
<evidence type="ECO:0008006" key="3">
    <source>
        <dbReference type="Google" id="ProtNLM"/>
    </source>
</evidence>
<keyword evidence="2" id="KW-1185">Reference proteome</keyword>
<dbReference type="PROSITE" id="PS51257">
    <property type="entry name" value="PROKAR_LIPOPROTEIN"/>
    <property type="match status" value="1"/>
</dbReference>
<evidence type="ECO:0000313" key="2">
    <source>
        <dbReference type="Proteomes" id="UP000054935"/>
    </source>
</evidence>
<accession>A0A0P1G918</accession>
<sequence length="100" mass="11090">MTRFARLTCLALCLTALGGCSERRNQMTLAEIGGQWFRIPDHRSAEALADPDRAMAIVREEQAGQWDMRPHVTTYATPDASLYADITCSSPEYGDQPCLP</sequence>
<dbReference type="OrthoDB" id="9962908at2"/>
<dbReference type="STRING" id="441103.TRN7648_01741"/>
<dbReference type="RefSeq" id="WP_058247262.1">
    <property type="nucleotide sequence ID" value="NZ_CYSE01000003.1"/>
</dbReference>
<reference evidence="1 2" key="1">
    <citation type="submission" date="2015-09" db="EMBL/GenBank/DDBJ databases">
        <authorList>
            <consortium name="Swine Surveillance"/>
        </authorList>
    </citation>
    <scope>NUCLEOTIDE SEQUENCE [LARGE SCALE GENOMIC DNA]</scope>
    <source>
        <strain evidence="1 2">CECT 7648</strain>
    </source>
</reference>
<dbReference type="Proteomes" id="UP000054935">
    <property type="component" value="Unassembled WGS sequence"/>
</dbReference>
<evidence type="ECO:0000313" key="1">
    <source>
        <dbReference type="EMBL" id="CUH78002.1"/>
    </source>
</evidence>